<accession>A0A0G1CCL5</accession>
<evidence type="ECO:0000313" key="2">
    <source>
        <dbReference type="Proteomes" id="UP000034704"/>
    </source>
</evidence>
<sequence>MNTTILLKTDKTLKDEASRVAKELGVPLTTVVNAYLRQFVRDRRISLSIEPTPNIAKLTLWESISKEAHKEMKTAKRYTNADDLIADLKLL</sequence>
<dbReference type="STRING" id="1618756.UV12_C0008G0051"/>
<organism evidence="1 2">
    <name type="scientific">Candidatus Nomurabacteria bacterium GW2011_GWC2_42_20</name>
    <dbReference type="NCBI Taxonomy" id="1618756"/>
    <lineage>
        <taxon>Bacteria</taxon>
        <taxon>Candidatus Nomuraibacteriota</taxon>
    </lineage>
</organism>
<gene>
    <name evidence="1" type="ORF">UV12_C0008G0051</name>
</gene>
<comment type="caution">
    <text evidence="1">The sequence shown here is derived from an EMBL/GenBank/DDBJ whole genome shotgun (WGS) entry which is preliminary data.</text>
</comment>
<protein>
    <submittedName>
        <fullName evidence="1">Toxin-antitoxin system protein</fullName>
    </submittedName>
</protein>
<dbReference type="Proteomes" id="UP000034704">
    <property type="component" value="Unassembled WGS sequence"/>
</dbReference>
<dbReference type="GO" id="GO:0006355">
    <property type="term" value="P:regulation of DNA-templated transcription"/>
    <property type="evidence" value="ECO:0007669"/>
    <property type="project" value="InterPro"/>
</dbReference>
<evidence type="ECO:0000313" key="1">
    <source>
        <dbReference type="EMBL" id="KKS47383.1"/>
    </source>
</evidence>
<dbReference type="EMBL" id="LCDG01000008">
    <property type="protein sequence ID" value="KKS47383.1"/>
    <property type="molecule type" value="Genomic_DNA"/>
</dbReference>
<dbReference type="Gene3D" id="1.10.1220.10">
    <property type="entry name" value="Met repressor-like"/>
    <property type="match status" value="1"/>
</dbReference>
<name>A0A0G1CCL5_9BACT</name>
<reference evidence="1 2" key="1">
    <citation type="journal article" date="2015" name="Nature">
        <title>rRNA introns, odd ribosomes, and small enigmatic genomes across a large radiation of phyla.</title>
        <authorList>
            <person name="Brown C.T."/>
            <person name="Hug L.A."/>
            <person name="Thomas B.C."/>
            <person name="Sharon I."/>
            <person name="Castelle C.J."/>
            <person name="Singh A."/>
            <person name="Wilkins M.J."/>
            <person name="Williams K.H."/>
            <person name="Banfield J.F."/>
        </authorList>
    </citation>
    <scope>NUCLEOTIDE SEQUENCE [LARGE SCALE GENOMIC DNA]</scope>
</reference>
<proteinExistence type="predicted"/>
<dbReference type="InterPro" id="IPR013321">
    <property type="entry name" value="Arc_rbn_hlx_hlx"/>
</dbReference>
<dbReference type="AlphaFoldDB" id="A0A0G1CCL5"/>